<dbReference type="RefSeq" id="WP_340275129.1">
    <property type="nucleotide sequence ID" value="NZ_JBAKIA010000009.1"/>
</dbReference>
<name>A0ABU8TLZ7_9HYPH</name>
<dbReference type="SUPFAM" id="SSF53218">
    <property type="entry name" value="Molybdenum cofactor biosynthesis proteins"/>
    <property type="match status" value="1"/>
</dbReference>
<gene>
    <name evidence="3" type="ORF">V6575_13945</name>
</gene>
<proteinExistence type="predicted"/>
<dbReference type="InterPro" id="IPR012184">
    <property type="entry name" value="Bifunc_Mopterin-bd"/>
</dbReference>
<dbReference type="InterPro" id="IPR036425">
    <property type="entry name" value="MoaB/Mog-like_dom_sf"/>
</dbReference>
<dbReference type="InterPro" id="IPR025877">
    <property type="entry name" value="MobA-like_NTP_Trfase"/>
</dbReference>
<dbReference type="PIRSF" id="PIRSF036626">
    <property type="entry name" value="MPTBd_MobAlike"/>
    <property type="match status" value="1"/>
</dbReference>
<dbReference type="CDD" id="cd03522">
    <property type="entry name" value="MoeA_like"/>
    <property type="match status" value="1"/>
</dbReference>
<reference evidence="3 4" key="1">
    <citation type="submission" date="2024-02" db="EMBL/GenBank/DDBJ databases">
        <title>Roseibium algae sp. nov., isolated from marine alga (Grateloupia sp.), showing potential in myo-inositol conversion.</title>
        <authorList>
            <person name="Wang Y."/>
        </authorList>
    </citation>
    <scope>NUCLEOTIDE SEQUENCE [LARGE SCALE GENOMIC DNA]</scope>
    <source>
        <strain evidence="3 4">H3510</strain>
    </source>
</reference>
<keyword evidence="4" id="KW-1185">Reference proteome</keyword>
<dbReference type="EMBL" id="JBAKIA010000009">
    <property type="protein sequence ID" value="MEJ8475192.1"/>
    <property type="molecule type" value="Genomic_DNA"/>
</dbReference>
<dbReference type="CDD" id="cd04182">
    <property type="entry name" value="GT_2_like_f"/>
    <property type="match status" value="1"/>
</dbReference>
<protein>
    <submittedName>
        <fullName evidence="3">Molybdopterin-binding/glycosyltransferase family 2 protein</fullName>
    </submittedName>
</protein>
<dbReference type="Pfam" id="PF12804">
    <property type="entry name" value="NTP_transf_3"/>
    <property type="match status" value="1"/>
</dbReference>
<evidence type="ECO:0000313" key="3">
    <source>
        <dbReference type="EMBL" id="MEJ8475192.1"/>
    </source>
</evidence>
<keyword evidence="1" id="KW-0460">Magnesium</keyword>
<evidence type="ECO:0000313" key="4">
    <source>
        <dbReference type="Proteomes" id="UP001385499"/>
    </source>
</evidence>
<feature type="domain" description="MobA-like NTP transferase" evidence="2">
    <location>
        <begin position="317"/>
        <end position="478"/>
    </location>
</feature>
<dbReference type="PANTHER" id="PTHR43777:SF1">
    <property type="entry name" value="MOLYBDENUM COFACTOR CYTIDYLYLTRANSFERASE"/>
    <property type="match status" value="1"/>
</dbReference>
<evidence type="ECO:0000256" key="1">
    <source>
        <dbReference type="ARBA" id="ARBA00022842"/>
    </source>
</evidence>
<sequence length="512" mass="54786">MLKKGRVLTEDDLQRLISAGLQYVAVARLHPNDVTENMAAERIASAAGGSGLSCDAAFTGRVNLHADASGLFLVDKNAIDTMNRIDPSITIATLPAFEKVATGRMVATAKIIPFAVDDNLVSQAEQSVRDSLRIAPFRRQKIGLIATVLDHLKPSTMDKTLRVLEHRLNASGSTIMAEKRVAHDVNAVATAITEFRSDGVDMVIIFGASAVVDRQDILPEAIEKAGGSITYFGMPVDPGNLLLLADYDGMPILGAPGCARSPKENGFDWILDRLLADVTVLPEDISGLGVGGLLMEIGSRPQPREQTQHSRKPRIAAIILAAGKSSRMGKENKLLEHVDHQPLVAHAAHAAKSSRADEIVIVTGHMAEEVTACLKPVSATIVHNPDFADGMAGSIRTGLSALGPDIDGAIIMLGDMPKITGAILDNLIQIYSSASDAFIVAARANGKRGNPVLWDRRFFPELMKLQGDTGARHLIADNAHMLHELEIGDAARIDLDTPEALATYRQQTSTVN</sequence>
<dbReference type="Gene3D" id="3.90.550.10">
    <property type="entry name" value="Spore Coat Polysaccharide Biosynthesis Protein SpsA, Chain A"/>
    <property type="match status" value="1"/>
</dbReference>
<organism evidence="3 4">
    <name type="scientific">Roseibium algae</name>
    <dbReference type="NCBI Taxonomy" id="3123038"/>
    <lineage>
        <taxon>Bacteria</taxon>
        <taxon>Pseudomonadati</taxon>
        <taxon>Pseudomonadota</taxon>
        <taxon>Alphaproteobacteria</taxon>
        <taxon>Hyphomicrobiales</taxon>
        <taxon>Stappiaceae</taxon>
        <taxon>Roseibium</taxon>
    </lineage>
</organism>
<dbReference type="Proteomes" id="UP001385499">
    <property type="component" value="Unassembled WGS sequence"/>
</dbReference>
<dbReference type="Gene3D" id="3.40.980.10">
    <property type="entry name" value="MoaB/Mog-like domain"/>
    <property type="match status" value="1"/>
</dbReference>
<dbReference type="SUPFAM" id="SSF53448">
    <property type="entry name" value="Nucleotide-diphospho-sugar transferases"/>
    <property type="match status" value="1"/>
</dbReference>
<evidence type="ECO:0000259" key="2">
    <source>
        <dbReference type="Pfam" id="PF12804"/>
    </source>
</evidence>
<dbReference type="PANTHER" id="PTHR43777">
    <property type="entry name" value="MOLYBDENUM COFACTOR CYTIDYLYLTRANSFERASE"/>
    <property type="match status" value="1"/>
</dbReference>
<dbReference type="InterPro" id="IPR029044">
    <property type="entry name" value="Nucleotide-diphossugar_trans"/>
</dbReference>
<comment type="caution">
    <text evidence="3">The sequence shown here is derived from an EMBL/GenBank/DDBJ whole genome shotgun (WGS) entry which is preliminary data.</text>
</comment>
<accession>A0ABU8TLZ7</accession>